<protein>
    <submittedName>
        <fullName evidence="2">Uncharacterized protein</fullName>
    </submittedName>
</protein>
<dbReference type="AlphaFoldDB" id="A0A5C3LGY2"/>
<feature type="transmembrane region" description="Helical" evidence="1">
    <location>
        <begin position="75"/>
        <end position="95"/>
    </location>
</feature>
<evidence type="ECO:0000256" key="1">
    <source>
        <dbReference type="SAM" id="Phobius"/>
    </source>
</evidence>
<keyword evidence="1" id="KW-0812">Transmembrane</keyword>
<feature type="transmembrane region" description="Helical" evidence="1">
    <location>
        <begin position="115"/>
        <end position="133"/>
    </location>
</feature>
<dbReference type="OrthoDB" id="422086at2759"/>
<keyword evidence="1" id="KW-0472">Membrane</keyword>
<dbReference type="Gene3D" id="1.20.120.1630">
    <property type="match status" value="1"/>
</dbReference>
<keyword evidence="1" id="KW-1133">Transmembrane helix</keyword>
<dbReference type="EMBL" id="ML213688">
    <property type="protein sequence ID" value="TFK32058.1"/>
    <property type="molecule type" value="Genomic_DNA"/>
</dbReference>
<name>A0A5C3LGY2_9AGAR</name>
<dbReference type="Proteomes" id="UP000308652">
    <property type="component" value="Unassembled WGS sequence"/>
</dbReference>
<reference evidence="2 3" key="1">
    <citation type="journal article" date="2019" name="Nat. Ecol. Evol.">
        <title>Megaphylogeny resolves global patterns of mushroom evolution.</title>
        <authorList>
            <person name="Varga T."/>
            <person name="Krizsan K."/>
            <person name="Foldi C."/>
            <person name="Dima B."/>
            <person name="Sanchez-Garcia M."/>
            <person name="Sanchez-Ramirez S."/>
            <person name="Szollosi G.J."/>
            <person name="Szarkandi J.G."/>
            <person name="Papp V."/>
            <person name="Albert L."/>
            <person name="Andreopoulos W."/>
            <person name="Angelini C."/>
            <person name="Antonin V."/>
            <person name="Barry K.W."/>
            <person name="Bougher N.L."/>
            <person name="Buchanan P."/>
            <person name="Buyck B."/>
            <person name="Bense V."/>
            <person name="Catcheside P."/>
            <person name="Chovatia M."/>
            <person name="Cooper J."/>
            <person name="Damon W."/>
            <person name="Desjardin D."/>
            <person name="Finy P."/>
            <person name="Geml J."/>
            <person name="Haridas S."/>
            <person name="Hughes K."/>
            <person name="Justo A."/>
            <person name="Karasinski D."/>
            <person name="Kautmanova I."/>
            <person name="Kiss B."/>
            <person name="Kocsube S."/>
            <person name="Kotiranta H."/>
            <person name="LaButti K.M."/>
            <person name="Lechner B.E."/>
            <person name="Liimatainen K."/>
            <person name="Lipzen A."/>
            <person name="Lukacs Z."/>
            <person name="Mihaltcheva S."/>
            <person name="Morgado L.N."/>
            <person name="Niskanen T."/>
            <person name="Noordeloos M.E."/>
            <person name="Ohm R.A."/>
            <person name="Ortiz-Santana B."/>
            <person name="Ovrebo C."/>
            <person name="Racz N."/>
            <person name="Riley R."/>
            <person name="Savchenko A."/>
            <person name="Shiryaev A."/>
            <person name="Soop K."/>
            <person name="Spirin V."/>
            <person name="Szebenyi C."/>
            <person name="Tomsovsky M."/>
            <person name="Tulloss R.E."/>
            <person name="Uehling J."/>
            <person name="Grigoriev I.V."/>
            <person name="Vagvolgyi C."/>
            <person name="Papp T."/>
            <person name="Martin F.M."/>
            <person name="Miettinen O."/>
            <person name="Hibbett D.S."/>
            <person name="Nagy L.G."/>
        </authorList>
    </citation>
    <scope>NUCLEOTIDE SEQUENCE [LARGE SCALE GENOMIC DNA]</scope>
    <source>
        <strain evidence="2 3">CBS 166.37</strain>
    </source>
</reference>
<accession>A0A5C3LGY2</accession>
<keyword evidence="3" id="KW-1185">Reference proteome</keyword>
<gene>
    <name evidence="2" type="ORF">BDQ12DRAFT_693053</name>
</gene>
<organism evidence="2 3">
    <name type="scientific">Crucibulum laeve</name>
    <dbReference type="NCBI Taxonomy" id="68775"/>
    <lineage>
        <taxon>Eukaryota</taxon>
        <taxon>Fungi</taxon>
        <taxon>Dikarya</taxon>
        <taxon>Basidiomycota</taxon>
        <taxon>Agaricomycotina</taxon>
        <taxon>Agaricomycetes</taxon>
        <taxon>Agaricomycetidae</taxon>
        <taxon>Agaricales</taxon>
        <taxon>Agaricineae</taxon>
        <taxon>Nidulariaceae</taxon>
        <taxon>Crucibulum</taxon>
    </lineage>
</organism>
<proteinExistence type="predicted"/>
<sequence length="166" mass="18698">MMLVVRVWVFGIAEVEDILSDRLPVLLSKKRQFEFDGGGAGKTQLSPSSILGRLFTFEHSILKEHKLIKTGPYGIVRHLAYFAALGVYVGMFCWFCSRGSWMRESGVLATVPGKVVVYGIAALISSAMVMGLSRMQLGDELLKKEFGDERTEWAQRVRYKWILGVY</sequence>
<evidence type="ECO:0000313" key="3">
    <source>
        <dbReference type="Proteomes" id="UP000308652"/>
    </source>
</evidence>
<evidence type="ECO:0000313" key="2">
    <source>
        <dbReference type="EMBL" id="TFK32058.1"/>
    </source>
</evidence>